<reference evidence="1 2" key="1">
    <citation type="submission" date="2019-06" db="EMBL/GenBank/DDBJ databases">
        <title>Draft genomes of female and male turbot (Scophthalmus maximus).</title>
        <authorList>
            <person name="Xu H."/>
            <person name="Xu X.-W."/>
            <person name="Shao C."/>
            <person name="Chen S."/>
        </authorList>
    </citation>
    <scope>NUCLEOTIDE SEQUENCE [LARGE SCALE GENOMIC DNA]</scope>
    <source>
        <strain evidence="1">Ysfricsl-2016a</strain>
        <tissue evidence="1">Blood</tissue>
    </source>
</reference>
<proteinExistence type="predicted"/>
<organism evidence="1 2">
    <name type="scientific">Scophthalmus maximus</name>
    <name type="common">Turbot</name>
    <name type="synonym">Psetta maxima</name>
    <dbReference type="NCBI Taxonomy" id="52904"/>
    <lineage>
        <taxon>Eukaryota</taxon>
        <taxon>Metazoa</taxon>
        <taxon>Chordata</taxon>
        <taxon>Craniata</taxon>
        <taxon>Vertebrata</taxon>
        <taxon>Euteleostomi</taxon>
        <taxon>Actinopterygii</taxon>
        <taxon>Neopterygii</taxon>
        <taxon>Teleostei</taxon>
        <taxon>Neoteleostei</taxon>
        <taxon>Acanthomorphata</taxon>
        <taxon>Carangaria</taxon>
        <taxon>Pleuronectiformes</taxon>
        <taxon>Pleuronectoidei</taxon>
        <taxon>Scophthalmidae</taxon>
        <taxon>Scophthalmus</taxon>
    </lineage>
</organism>
<name>A0A6A4S510_SCOMX</name>
<comment type="caution">
    <text evidence="1">The sequence shown here is derived from an EMBL/GenBank/DDBJ whole genome shotgun (WGS) entry which is preliminary data.</text>
</comment>
<sequence length="254" mass="27887">MVGDIYSNQAVAKSLPRWPHFPQLRSFLSEAGANPGRIRARVARFVPLTLVGEARECEFPAVPPLEPSLTAIFLPKAMFFFGGRRPTPPSPCDQVTTRLTDRAHQCAAQAAAAVNNVLLLASSLSSIAAQPVALPSELADEIGKIAATTLTLSSALAVTQSRIMAWMTMIQRNLWLNMSQLPEQTRKGLLEGPISPKGLFGPFLNRALTHLQEASEEADRVKEHTSWVQAAPQAFGFQASWRGRREQRSPWPRL</sequence>
<gene>
    <name evidence="1" type="ORF">F2P81_020360</name>
</gene>
<protein>
    <submittedName>
        <fullName evidence="1">Uncharacterized protein</fullName>
    </submittedName>
</protein>
<dbReference type="AlphaFoldDB" id="A0A6A4S510"/>
<evidence type="ECO:0000313" key="1">
    <source>
        <dbReference type="EMBL" id="KAF0027619.1"/>
    </source>
</evidence>
<dbReference type="Proteomes" id="UP000438429">
    <property type="component" value="Unassembled WGS sequence"/>
</dbReference>
<evidence type="ECO:0000313" key="2">
    <source>
        <dbReference type="Proteomes" id="UP000438429"/>
    </source>
</evidence>
<dbReference type="EMBL" id="VEVO01000018">
    <property type="protein sequence ID" value="KAF0027619.1"/>
    <property type="molecule type" value="Genomic_DNA"/>
</dbReference>
<accession>A0A6A4S510</accession>